<dbReference type="PANTHER" id="PTHR43103">
    <property type="entry name" value="NUCLEOSIDE-DIPHOSPHATE-SUGAR EPIMERASE"/>
    <property type="match status" value="1"/>
</dbReference>
<reference evidence="2" key="1">
    <citation type="submission" date="2022-07" db="EMBL/GenBank/DDBJ databases">
        <title>Complete Genome Sequence of the Radioresistant Bacterium Deinococcus aetherius ST0316, Isolated from the Air Dust collected in Lower Stratosphere above Japan.</title>
        <authorList>
            <person name="Satoh K."/>
            <person name="Hagiwara K."/>
            <person name="Katsumata K."/>
            <person name="Kubo A."/>
            <person name="Yokobori S."/>
            <person name="Yamagishi A."/>
            <person name="Oono Y."/>
            <person name="Narumi I."/>
        </authorList>
    </citation>
    <scope>NUCLEOTIDE SEQUENCE</scope>
    <source>
        <strain evidence="2">ST0316</strain>
        <plasmid evidence="2">pDAETH-1</plasmid>
    </source>
</reference>
<dbReference type="Proteomes" id="UP001064971">
    <property type="component" value="Plasmid pDAETH-1"/>
</dbReference>
<dbReference type="InterPro" id="IPR036291">
    <property type="entry name" value="NAD(P)-bd_dom_sf"/>
</dbReference>
<dbReference type="PANTHER" id="PTHR43103:SF6">
    <property type="entry name" value="PUTATIVE-RELATED"/>
    <property type="match status" value="1"/>
</dbReference>
<dbReference type="Gene3D" id="3.40.50.720">
    <property type="entry name" value="NAD(P)-binding Rossmann-like Domain"/>
    <property type="match status" value="1"/>
</dbReference>
<dbReference type="InterPro" id="IPR001509">
    <property type="entry name" value="Epimerase_deHydtase"/>
</dbReference>
<proteinExistence type="predicted"/>
<name>A0ABM8AIM7_9DEIO</name>
<organism evidence="2 3">
    <name type="scientific">Deinococcus aetherius</name>
    <dbReference type="NCBI Taxonomy" id="200252"/>
    <lineage>
        <taxon>Bacteria</taxon>
        <taxon>Thermotogati</taxon>
        <taxon>Deinococcota</taxon>
        <taxon>Deinococci</taxon>
        <taxon>Deinococcales</taxon>
        <taxon>Deinococcaceae</taxon>
        <taxon>Deinococcus</taxon>
    </lineage>
</organism>
<dbReference type="SUPFAM" id="SSF51735">
    <property type="entry name" value="NAD(P)-binding Rossmann-fold domains"/>
    <property type="match status" value="1"/>
</dbReference>
<keyword evidence="3" id="KW-1185">Reference proteome</keyword>
<sequence>MVNARRVVVTGSSGKAGRAVVRELLKHGYDVTAVDLVPFDAVGLPRPLAGNLRADLTDFGQTLEVLRGMDGVVHLANIPAPGLTTPGRTFLENTAMNFAVFSAAVQGGLKRVVWASSETTLGLPFDTPPRYAPVDEEHFPLPESTYALSKVVGETLAEQFARWSKIGFVGLRISNIMEPHDYAAFPGFWADAHLRKWNLWGYVDARDVAQACRLGLEADVSGARSVIVAAADTVMNRPSRELMAEVFPGVPVAPDLGDFGTLLSVREAGRVLGYVPGYSWRSMVTAGRLRQDRSAPEG</sequence>
<evidence type="ECO:0000313" key="2">
    <source>
        <dbReference type="EMBL" id="BDP43672.1"/>
    </source>
</evidence>
<dbReference type="EMBL" id="AP026561">
    <property type="protein sequence ID" value="BDP43672.1"/>
    <property type="molecule type" value="Genomic_DNA"/>
</dbReference>
<protein>
    <submittedName>
        <fullName evidence="2">UDP-glucose 4-epimerase</fullName>
    </submittedName>
</protein>
<keyword evidence="2" id="KW-0614">Plasmid</keyword>
<evidence type="ECO:0000259" key="1">
    <source>
        <dbReference type="Pfam" id="PF01370"/>
    </source>
</evidence>
<dbReference type="Pfam" id="PF01370">
    <property type="entry name" value="Epimerase"/>
    <property type="match status" value="1"/>
</dbReference>
<accession>A0ABM8AIM7</accession>
<gene>
    <name evidence="2" type="ORF">DAETH_36410</name>
</gene>
<feature type="domain" description="NAD-dependent epimerase/dehydratase" evidence="1">
    <location>
        <begin position="7"/>
        <end position="222"/>
    </location>
</feature>
<evidence type="ECO:0000313" key="3">
    <source>
        <dbReference type="Proteomes" id="UP001064971"/>
    </source>
</evidence>
<geneLocation type="plasmid" evidence="2 3">
    <name>pDAETH-1</name>
</geneLocation>